<accession>A0A2N0VFE9</accession>
<proteinExistence type="predicted"/>
<protein>
    <submittedName>
        <fullName evidence="1">Uncharacterized protein</fullName>
    </submittedName>
</protein>
<evidence type="ECO:0000313" key="2">
    <source>
        <dbReference type="Proteomes" id="UP000233398"/>
    </source>
</evidence>
<dbReference type="OrthoDB" id="1524353at2"/>
<dbReference type="Proteomes" id="UP000233398">
    <property type="component" value="Unassembled WGS sequence"/>
</dbReference>
<sequence length="221" mass="25194">MLKTWIEQIKNQPDRYGTVYWKYHLSSNILELSVKKEFVEQESEYRNAVISIGKVLQALRQKLTGEGLQHHIQSFPNLDDSALIAAIRIFNSAKSKPKKSVNTQKGDEPAFMLEALENCAAANQLNLHHIHPTELPDVVIPSPDKKFSWFALCADHDNPFTWLRVGYWKEYLQNLEDKNKTGLIIVSDSVICNNRLILNGSVNNKYVQLLIGIPEHSIADN</sequence>
<name>A0A2N0VFE9_9BACT</name>
<keyword evidence="2" id="KW-1185">Reference proteome</keyword>
<dbReference type="EMBL" id="PISP01000004">
    <property type="protein sequence ID" value="PKD42919.1"/>
    <property type="molecule type" value="Genomic_DNA"/>
</dbReference>
<evidence type="ECO:0000313" key="1">
    <source>
        <dbReference type="EMBL" id="PKD42919.1"/>
    </source>
</evidence>
<reference evidence="1 2" key="1">
    <citation type="submission" date="2017-11" db="EMBL/GenBank/DDBJ databases">
        <title>Rhodohalobacter 15182 sp. nov., isolated from a salt lake.</title>
        <authorList>
            <person name="Han S."/>
        </authorList>
    </citation>
    <scope>NUCLEOTIDE SEQUENCE [LARGE SCALE GENOMIC DNA]</scope>
    <source>
        <strain evidence="1 2">15182</strain>
    </source>
</reference>
<dbReference type="RefSeq" id="WP_101073972.1">
    <property type="nucleotide sequence ID" value="NZ_PISP01000004.1"/>
</dbReference>
<comment type="caution">
    <text evidence="1">The sequence shown here is derived from an EMBL/GenBank/DDBJ whole genome shotgun (WGS) entry which is preliminary data.</text>
</comment>
<gene>
    <name evidence="1" type="ORF">CWD77_12765</name>
</gene>
<organism evidence="1 2">
    <name type="scientific">Rhodohalobacter barkolensis</name>
    <dbReference type="NCBI Taxonomy" id="2053187"/>
    <lineage>
        <taxon>Bacteria</taxon>
        <taxon>Pseudomonadati</taxon>
        <taxon>Balneolota</taxon>
        <taxon>Balneolia</taxon>
        <taxon>Balneolales</taxon>
        <taxon>Balneolaceae</taxon>
        <taxon>Rhodohalobacter</taxon>
    </lineage>
</organism>
<dbReference type="AlphaFoldDB" id="A0A2N0VFE9"/>